<dbReference type="AlphaFoldDB" id="A0A844HMW8"/>
<sequence length="241" mass="25858">MQIHLPQSYMQAIEEHYASLAVPAVGPWPIGVIKSVVALGNNDSVTGEGRFVALASNVLRTLTETQRAEFIAKYNVSAAILADESEWPVPLTLEAWENSVDEATLLAAVKRNGIRRVNAIAGELRKTFITDMPGQEMLYIKKEQEALAYLAAVEPIDTDYPLLCAEIGITAVDAYQVAQVYTNLGVIWIATAAQLEAARLGAVLLIETAETTGAVENAVDAFAQGAVAPDPAPVPQDEELV</sequence>
<organism evidence="1 2">
    <name type="scientific">Paracoccus litorisediminis</name>
    <dbReference type="NCBI Taxonomy" id="2006130"/>
    <lineage>
        <taxon>Bacteria</taxon>
        <taxon>Pseudomonadati</taxon>
        <taxon>Pseudomonadota</taxon>
        <taxon>Alphaproteobacteria</taxon>
        <taxon>Rhodobacterales</taxon>
        <taxon>Paracoccaceae</taxon>
        <taxon>Paracoccus</taxon>
    </lineage>
</organism>
<evidence type="ECO:0000313" key="2">
    <source>
        <dbReference type="Proteomes" id="UP000449846"/>
    </source>
</evidence>
<dbReference type="OrthoDB" id="7877312at2"/>
<comment type="caution">
    <text evidence="1">The sequence shown here is derived from an EMBL/GenBank/DDBJ whole genome shotgun (WGS) entry which is preliminary data.</text>
</comment>
<evidence type="ECO:0000313" key="1">
    <source>
        <dbReference type="EMBL" id="MTH61216.1"/>
    </source>
</evidence>
<proteinExistence type="predicted"/>
<dbReference type="Proteomes" id="UP000449846">
    <property type="component" value="Unassembled WGS sequence"/>
</dbReference>
<dbReference type="EMBL" id="WMIG01000013">
    <property type="protein sequence ID" value="MTH61216.1"/>
    <property type="molecule type" value="Genomic_DNA"/>
</dbReference>
<name>A0A844HMW8_9RHOB</name>
<keyword evidence="2" id="KW-1185">Reference proteome</keyword>
<gene>
    <name evidence="1" type="ORF">GL300_18555</name>
</gene>
<accession>A0A844HMW8</accession>
<reference evidence="1 2" key="1">
    <citation type="submission" date="2019-11" db="EMBL/GenBank/DDBJ databases">
        <authorList>
            <person name="Dong K."/>
        </authorList>
    </citation>
    <scope>NUCLEOTIDE SEQUENCE [LARGE SCALE GENOMIC DNA]</scope>
    <source>
        <strain evidence="1 2">NBRC 112902</strain>
    </source>
</reference>
<protein>
    <submittedName>
        <fullName evidence="1">Uncharacterized protein</fullName>
    </submittedName>
</protein>
<dbReference type="RefSeq" id="WP_155041157.1">
    <property type="nucleotide sequence ID" value="NZ_WMIG01000013.1"/>
</dbReference>